<feature type="region of interest" description="Disordered" evidence="1">
    <location>
        <begin position="36"/>
        <end position="86"/>
    </location>
</feature>
<dbReference type="Pfam" id="PF02368">
    <property type="entry name" value="Big_2"/>
    <property type="match status" value="1"/>
</dbReference>
<dbReference type="SMART" id="SM00257">
    <property type="entry name" value="LysM"/>
    <property type="match status" value="1"/>
</dbReference>
<dbReference type="InterPro" id="IPR036779">
    <property type="entry name" value="LysM_dom_sf"/>
</dbReference>
<dbReference type="InterPro" id="IPR036361">
    <property type="entry name" value="SAP_dom_sf"/>
</dbReference>
<organism evidence="3 4">
    <name type="scientific">Weissella jogaejeotgali</name>
    <dbReference type="NCBI Taxonomy" id="1631871"/>
    <lineage>
        <taxon>Bacteria</taxon>
        <taxon>Bacillati</taxon>
        <taxon>Bacillota</taxon>
        <taxon>Bacilli</taxon>
        <taxon>Lactobacillales</taxon>
        <taxon>Lactobacillaceae</taxon>
        <taxon>Weissella</taxon>
    </lineage>
</organism>
<reference evidence="3 4" key="1">
    <citation type="submission" date="2016-02" db="EMBL/GenBank/DDBJ databases">
        <title>Complete Genome Sequence of Weissella jogaejeotgali FOL01.</title>
        <authorList>
            <person name="Lee J.-H."/>
            <person name="Ku H.-J."/>
        </authorList>
    </citation>
    <scope>NUCLEOTIDE SEQUENCE [LARGE SCALE GENOMIC DNA]</scope>
    <source>
        <strain evidence="3 4">FOL01</strain>
    </source>
</reference>
<evidence type="ECO:0000256" key="1">
    <source>
        <dbReference type="SAM" id="MobiDB-lite"/>
    </source>
</evidence>
<evidence type="ECO:0000259" key="2">
    <source>
        <dbReference type="PROSITE" id="PS51782"/>
    </source>
</evidence>
<keyword evidence="4" id="KW-1185">Reference proteome</keyword>
<dbReference type="Pfam" id="PF12949">
    <property type="entry name" value="HeH"/>
    <property type="match status" value="1"/>
</dbReference>
<dbReference type="STRING" id="1631871.FOL01_0151"/>
<dbReference type="SUPFAM" id="SSF49373">
    <property type="entry name" value="Invasin/intimin cell-adhesion fragments"/>
    <property type="match status" value="1"/>
</dbReference>
<dbReference type="KEGG" id="wjo:FOL01_0151"/>
<dbReference type="Pfam" id="PF01476">
    <property type="entry name" value="LysM"/>
    <property type="match status" value="1"/>
</dbReference>
<name>A0A1L6R925_9LACO</name>
<feature type="domain" description="LysM" evidence="2">
    <location>
        <begin position="191"/>
        <end position="234"/>
    </location>
</feature>
<dbReference type="Gene3D" id="2.60.40.1080">
    <property type="match status" value="1"/>
</dbReference>
<dbReference type="EMBL" id="CP014332">
    <property type="protein sequence ID" value="APS41010.1"/>
    <property type="molecule type" value="Genomic_DNA"/>
</dbReference>
<dbReference type="Gene3D" id="1.10.720.30">
    <property type="entry name" value="SAP domain"/>
    <property type="match status" value="1"/>
</dbReference>
<gene>
    <name evidence="3" type="ORF">FOL01_0151</name>
</gene>
<dbReference type="AlphaFoldDB" id="A0A1L6R925"/>
<proteinExistence type="predicted"/>
<dbReference type="InterPro" id="IPR008964">
    <property type="entry name" value="Invasin/intimin_cell_adhesion"/>
</dbReference>
<dbReference type="CDD" id="cd12935">
    <property type="entry name" value="LEM_like"/>
    <property type="match status" value="1"/>
</dbReference>
<dbReference type="Proteomes" id="UP000185473">
    <property type="component" value="Chromosome"/>
</dbReference>
<dbReference type="InterPro" id="IPR025856">
    <property type="entry name" value="HeH/LEM_domain"/>
</dbReference>
<dbReference type="CDD" id="cd00118">
    <property type="entry name" value="LysM"/>
    <property type="match status" value="1"/>
</dbReference>
<evidence type="ECO:0000313" key="4">
    <source>
        <dbReference type="Proteomes" id="UP000185473"/>
    </source>
</evidence>
<dbReference type="OrthoDB" id="9902498at2"/>
<dbReference type="SUPFAM" id="SSF54106">
    <property type="entry name" value="LysM domain"/>
    <property type="match status" value="1"/>
</dbReference>
<feature type="compositionally biased region" description="Acidic residues" evidence="1">
    <location>
        <begin position="57"/>
        <end position="66"/>
    </location>
</feature>
<accession>A0A1L6R925</accession>
<dbReference type="InterPro" id="IPR018392">
    <property type="entry name" value="LysM"/>
</dbReference>
<dbReference type="Gene3D" id="3.10.350.10">
    <property type="entry name" value="LysM domain"/>
    <property type="match status" value="1"/>
</dbReference>
<protein>
    <recommendedName>
        <fullName evidence="2">LysM domain-containing protein</fullName>
    </recommendedName>
</protein>
<sequence length="235" mass="24844">MDTVTDQNTVAEIKAYLDAHNIAYSSSATKADLLALVPAQEDGAEPTDTTSEKPTDDTDSGDESTETEQPAEPIKVSSFDLDKTSLSGEVGGTEVVTLSNIQPTNATDKTVEAILDDGSIVSVQDNGDSTYTVSFLAAGSTTIHWKSRDDGATLAVPVAVTKPMPTAPELQPWEIMLINHESAPYPVPPTDTYTVQAGETLADIATAHMMSLARLKKLNGLTVNVLPAGRVIRLS</sequence>
<dbReference type="InterPro" id="IPR003343">
    <property type="entry name" value="Big_2"/>
</dbReference>
<evidence type="ECO:0000313" key="3">
    <source>
        <dbReference type="EMBL" id="APS41010.1"/>
    </source>
</evidence>
<dbReference type="PROSITE" id="PS51782">
    <property type="entry name" value="LYSM"/>
    <property type="match status" value="1"/>
</dbReference>